<gene>
    <name evidence="1" type="ORF">BSAL_08890</name>
</gene>
<dbReference type="Proteomes" id="UP000051952">
    <property type="component" value="Unassembled WGS sequence"/>
</dbReference>
<evidence type="ECO:0000313" key="2">
    <source>
        <dbReference type="Proteomes" id="UP000051952"/>
    </source>
</evidence>
<dbReference type="OrthoDB" id="269472at2759"/>
<accession>A0A0S4JAA8</accession>
<organism evidence="1 2">
    <name type="scientific">Bodo saltans</name>
    <name type="common">Flagellated protozoan</name>
    <dbReference type="NCBI Taxonomy" id="75058"/>
    <lineage>
        <taxon>Eukaryota</taxon>
        <taxon>Discoba</taxon>
        <taxon>Euglenozoa</taxon>
        <taxon>Kinetoplastea</taxon>
        <taxon>Metakinetoplastina</taxon>
        <taxon>Eubodonida</taxon>
        <taxon>Bodonidae</taxon>
        <taxon>Bodo</taxon>
    </lineage>
</organism>
<dbReference type="VEuPathDB" id="TriTrypDB:BSAL_08890"/>
<proteinExistence type="predicted"/>
<protein>
    <submittedName>
        <fullName evidence="1">Uncharacterized protein</fullName>
    </submittedName>
</protein>
<dbReference type="EMBL" id="CYKH01001453">
    <property type="protein sequence ID" value="CUG87151.1"/>
    <property type="molecule type" value="Genomic_DNA"/>
</dbReference>
<evidence type="ECO:0000313" key="1">
    <source>
        <dbReference type="EMBL" id="CUG87151.1"/>
    </source>
</evidence>
<dbReference type="OMA" id="CYYYGHW"/>
<keyword evidence="2" id="KW-1185">Reference proteome</keyword>
<sequence length="298" mass="35004">MLRSRHAVVPSCASSTAATSATTAVAAAVLCTSARGIRTVIPPRPLVTTIMYLDNYGRAIRSKTQESPLSLIRTRDNKFWLQRVMPEGEVIRWRALGLDRLKHAINFETYNLNEIDEYGGVILPLDVFPTVANDPPPFQDVVHIMMRVKPGEKLTRKTRRAYHRRLAIHWKDDAEKYYHKFLEMVAFPLLFCVWFFNRLFHSIRNQKPFFDHDVYHADGEDTRVDAISRLKKFNDMHPEQANYDDRMITMLSPEQSRLSSARAELRESDIMDPHFHSEFWWRLRHMKYYGHWPRSLTE</sequence>
<reference evidence="2" key="1">
    <citation type="submission" date="2015-09" db="EMBL/GenBank/DDBJ databases">
        <authorList>
            <consortium name="Pathogen Informatics"/>
        </authorList>
    </citation>
    <scope>NUCLEOTIDE SEQUENCE [LARGE SCALE GENOMIC DNA]</scope>
    <source>
        <strain evidence="2">Lake Konstanz</strain>
    </source>
</reference>
<dbReference type="AlphaFoldDB" id="A0A0S4JAA8"/>
<name>A0A0S4JAA8_BODSA</name>